<evidence type="ECO:0000256" key="1">
    <source>
        <dbReference type="SAM" id="Phobius"/>
    </source>
</evidence>
<name>A0A915IKS8_ROMCU</name>
<accession>A0A915IKS8</accession>
<dbReference type="Proteomes" id="UP000887565">
    <property type="component" value="Unplaced"/>
</dbReference>
<sequence length="110" mass="12837">MIAVCVAYVLLRCFRCDFLRNNDSWPNSSNTSLWEKNVALANFYWQSDQIFVWVDVQAFTFADLLIYLANVWFSFYGASCLGLFELAYFIILDYQTSHEIPKNHTTPSLL</sequence>
<reference evidence="3" key="1">
    <citation type="submission" date="2022-11" db="UniProtKB">
        <authorList>
            <consortium name="WormBaseParasite"/>
        </authorList>
    </citation>
    <scope>IDENTIFICATION</scope>
</reference>
<feature type="transmembrane region" description="Helical" evidence="1">
    <location>
        <begin position="71"/>
        <end position="92"/>
    </location>
</feature>
<organism evidence="2 3">
    <name type="scientific">Romanomermis culicivorax</name>
    <name type="common">Nematode worm</name>
    <dbReference type="NCBI Taxonomy" id="13658"/>
    <lineage>
        <taxon>Eukaryota</taxon>
        <taxon>Metazoa</taxon>
        <taxon>Ecdysozoa</taxon>
        <taxon>Nematoda</taxon>
        <taxon>Enoplea</taxon>
        <taxon>Dorylaimia</taxon>
        <taxon>Mermithida</taxon>
        <taxon>Mermithoidea</taxon>
        <taxon>Mermithidae</taxon>
        <taxon>Romanomermis</taxon>
    </lineage>
</organism>
<keyword evidence="2" id="KW-1185">Reference proteome</keyword>
<dbReference type="WBParaSite" id="nRc.2.0.1.t14474-RA">
    <property type="protein sequence ID" value="nRc.2.0.1.t14474-RA"/>
    <property type="gene ID" value="nRc.2.0.1.g14474"/>
</dbReference>
<proteinExistence type="predicted"/>
<protein>
    <submittedName>
        <fullName evidence="3">Uncharacterized protein</fullName>
    </submittedName>
</protein>
<keyword evidence="1" id="KW-0472">Membrane</keyword>
<evidence type="ECO:0000313" key="2">
    <source>
        <dbReference type="Proteomes" id="UP000887565"/>
    </source>
</evidence>
<keyword evidence="1" id="KW-1133">Transmembrane helix</keyword>
<evidence type="ECO:0000313" key="3">
    <source>
        <dbReference type="WBParaSite" id="nRc.2.0.1.t14474-RA"/>
    </source>
</evidence>
<keyword evidence="1" id="KW-0812">Transmembrane</keyword>
<dbReference type="AlphaFoldDB" id="A0A915IKS8"/>